<keyword evidence="3" id="KW-0862">Zinc</keyword>
<evidence type="ECO:0000313" key="4">
    <source>
        <dbReference type="EMBL" id="PAV22358.1"/>
    </source>
</evidence>
<name>A0A286URY3_9AGAM</name>
<organism evidence="4 5">
    <name type="scientific">Pyrrhoderma noxium</name>
    <dbReference type="NCBI Taxonomy" id="2282107"/>
    <lineage>
        <taxon>Eukaryota</taxon>
        <taxon>Fungi</taxon>
        <taxon>Dikarya</taxon>
        <taxon>Basidiomycota</taxon>
        <taxon>Agaricomycotina</taxon>
        <taxon>Agaricomycetes</taxon>
        <taxon>Hymenochaetales</taxon>
        <taxon>Hymenochaetaceae</taxon>
        <taxon>Pyrrhoderma</taxon>
    </lineage>
</organism>
<dbReference type="AlphaFoldDB" id="A0A286URY3"/>
<keyword evidence="5" id="KW-1185">Reference proteome</keyword>
<dbReference type="InterPro" id="IPR008584">
    <property type="entry name" value="CXXC_Zn-binding_euk"/>
</dbReference>
<dbReference type="PANTHER" id="PTHR12857:SF0">
    <property type="entry name" value="CXXC MOTIF CONTAINING ZINC BINDING PROTEIN"/>
    <property type="match status" value="1"/>
</dbReference>
<dbReference type="SUPFAM" id="SSF141678">
    <property type="entry name" value="MAL13P1.257-like"/>
    <property type="match status" value="1"/>
</dbReference>
<reference evidence="4 5" key="1">
    <citation type="journal article" date="2017" name="Mol. Ecol.">
        <title>Comparative and population genomic landscape of Phellinus noxius: A hypervariable fungus causing root rot in trees.</title>
        <authorList>
            <person name="Chung C.L."/>
            <person name="Lee T.J."/>
            <person name="Akiba M."/>
            <person name="Lee H.H."/>
            <person name="Kuo T.H."/>
            <person name="Liu D."/>
            <person name="Ke H.M."/>
            <person name="Yokoi T."/>
            <person name="Roa M.B."/>
            <person name="Lu M.J."/>
            <person name="Chang Y.Y."/>
            <person name="Ann P.J."/>
            <person name="Tsai J.N."/>
            <person name="Chen C.Y."/>
            <person name="Tzean S.S."/>
            <person name="Ota Y."/>
            <person name="Hattori T."/>
            <person name="Sahashi N."/>
            <person name="Liou R.F."/>
            <person name="Kikuchi T."/>
            <person name="Tsai I.J."/>
        </authorList>
    </citation>
    <scope>NUCLEOTIDE SEQUENCE [LARGE SCALE GENOMIC DNA]</scope>
    <source>
        <strain evidence="4 5">FFPRI411160</strain>
    </source>
</reference>
<evidence type="ECO:0000313" key="5">
    <source>
        <dbReference type="Proteomes" id="UP000217199"/>
    </source>
</evidence>
<sequence>MVKLQLSIKAALENVTDLVPAEDDFEFFFKVKCNSCHEEHPKEVSMNRVEERELTSGKGNTAHFVWRCSNCKRESSAKFDTVPPKPYSAEANGQLEPLVVLDCRGLEFVGFNPRGIWKCKGLESNTLFTDVDLTEGEWTDYDEKAAQPVSIMEIESEWARAS</sequence>
<comment type="similarity">
    <text evidence="1">Belongs to the UPF0587 family.</text>
</comment>
<dbReference type="STRING" id="2282107.A0A286URY3"/>
<accession>A0A286URY3</accession>
<evidence type="ECO:0000256" key="2">
    <source>
        <dbReference type="ARBA" id="ARBA00022723"/>
    </source>
</evidence>
<dbReference type="FunCoup" id="A0A286URY3">
    <property type="interactions" value="273"/>
</dbReference>
<dbReference type="GO" id="GO:0008270">
    <property type="term" value="F:zinc ion binding"/>
    <property type="evidence" value="ECO:0007669"/>
    <property type="project" value="TreeGrafter"/>
</dbReference>
<dbReference type="Proteomes" id="UP000217199">
    <property type="component" value="Unassembled WGS sequence"/>
</dbReference>
<dbReference type="PANTHER" id="PTHR12857">
    <property type="entry name" value="CXXC MOTIF CONTAINING ZINC BINDING PROTEIN"/>
    <property type="match status" value="1"/>
</dbReference>
<dbReference type="InParanoid" id="A0A286URY3"/>
<protein>
    <recommendedName>
        <fullName evidence="6">DUF866-domain-containing protein</fullName>
    </recommendedName>
</protein>
<dbReference type="EMBL" id="NBII01000002">
    <property type="protein sequence ID" value="PAV22358.1"/>
    <property type="molecule type" value="Genomic_DNA"/>
</dbReference>
<comment type="caution">
    <text evidence="4">The sequence shown here is derived from an EMBL/GenBank/DDBJ whole genome shotgun (WGS) entry which is preliminary data.</text>
</comment>
<evidence type="ECO:0000256" key="3">
    <source>
        <dbReference type="ARBA" id="ARBA00022833"/>
    </source>
</evidence>
<dbReference type="OrthoDB" id="10248838at2759"/>
<evidence type="ECO:0000256" key="1">
    <source>
        <dbReference type="ARBA" id="ARBA00007818"/>
    </source>
</evidence>
<dbReference type="Pfam" id="PF05907">
    <property type="entry name" value="CXXC_Zn-b_euk"/>
    <property type="match status" value="1"/>
</dbReference>
<gene>
    <name evidence="4" type="ORF">PNOK_0231500</name>
</gene>
<proteinExistence type="inferred from homology"/>
<keyword evidence="2" id="KW-0479">Metal-binding</keyword>
<evidence type="ECO:0008006" key="6">
    <source>
        <dbReference type="Google" id="ProtNLM"/>
    </source>
</evidence>